<evidence type="ECO:0000256" key="9">
    <source>
        <dbReference type="ARBA" id="ARBA00023040"/>
    </source>
</evidence>
<accession>A0A6J2N4D9</accession>
<keyword evidence="10 14" id="KW-0472">Membrane</keyword>
<dbReference type="FunFam" id="1.20.1070.10:FF:000001">
    <property type="entry name" value="Olfactory receptor"/>
    <property type="match status" value="1"/>
</dbReference>
<dbReference type="KEGG" id="pdic:114510797"/>
<dbReference type="GO" id="GO:0004930">
    <property type="term" value="F:G protein-coupled receptor activity"/>
    <property type="evidence" value="ECO:0007669"/>
    <property type="project" value="UniProtKB-KW"/>
</dbReference>
<feature type="transmembrane region" description="Helical" evidence="14">
    <location>
        <begin position="207"/>
        <end position="229"/>
    </location>
</feature>
<dbReference type="Pfam" id="PF13853">
    <property type="entry name" value="7tm_4"/>
    <property type="match status" value="1"/>
</dbReference>
<dbReference type="InParanoid" id="A0A6J2N4D9"/>
<dbReference type="CDD" id="cd15225">
    <property type="entry name" value="7tmA_OR10A-like"/>
    <property type="match status" value="1"/>
</dbReference>
<dbReference type="AlphaFoldDB" id="A0A6J2N4D9"/>
<dbReference type="InterPro" id="IPR000725">
    <property type="entry name" value="Olfact_rcpt"/>
</dbReference>
<comment type="function">
    <text evidence="1">Putative odorant or sperm cell receptor.</text>
</comment>
<keyword evidence="6 13" id="KW-0812">Transmembrane</keyword>
<feature type="transmembrane region" description="Helical" evidence="14">
    <location>
        <begin position="250"/>
        <end position="273"/>
    </location>
</feature>
<keyword evidence="9 13" id="KW-0297">G-protein coupled receptor</keyword>
<evidence type="ECO:0000313" key="17">
    <source>
        <dbReference type="RefSeq" id="XP_028385083.1"/>
    </source>
</evidence>
<evidence type="ECO:0000256" key="8">
    <source>
        <dbReference type="ARBA" id="ARBA00022989"/>
    </source>
</evidence>
<dbReference type="InterPro" id="IPR017452">
    <property type="entry name" value="GPCR_Rhodpsn_7TM"/>
</dbReference>
<feature type="transmembrane region" description="Helical" evidence="14">
    <location>
        <begin position="153"/>
        <end position="177"/>
    </location>
</feature>
<evidence type="ECO:0000256" key="12">
    <source>
        <dbReference type="ARBA" id="ARBA00023224"/>
    </source>
</evidence>
<feature type="transmembrane region" description="Helical" evidence="14">
    <location>
        <begin position="285"/>
        <end position="305"/>
    </location>
</feature>
<feature type="transmembrane region" description="Helical" evidence="14">
    <location>
        <begin position="73"/>
        <end position="91"/>
    </location>
</feature>
<name>A0A6J2N4D9_9CHIR</name>
<evidence type="ECO:0000256" key="10">
    <source>
        <dbReference type="ARBA" id="ARBA00023136"/>
    </source>
</evidence>
<dbReference type="PROSITE" id="PS50262">
    <property type="entry name" value="G_PROTEIN_RECEP_F1_2"/>
    <property type="match status" value="1"/>
</dbReference>
<dbReference type="RefSeq" id="XP_028385083.1">
    <property type="nucleotide sequence ID" value="XM_028529282.1"/>
</dbReference>
<gene>
    <name evidence="17" type="primary">LOC114510797</name>
</gene>
<dbReference type="FunFam" id="1.10.1220.70:FF:000001">
    <property type="entry name" value="Olfactory receptor"/>
    <property type="match status" value="1"/>
</dbReference>
<evidence type="ECO:0000256" key="11">
    <source>
        <dbReference type="ARBA" id="ARBA00023170"/>
    </source>
</evidence>
<keyword evidence="12 13" id="KW-0807">Transducer</keyword>
<reference evidence="17" key="1">
    <citation type="submission" date="2025-08" db="UniProtKB">
        <authorList>
            <consortium name="RefSeq"/>
        </authorList>
    </citation>
    <scope>IDENTIFICATION</scope>
    <source>
        <tissue evidence="17">Muscle</tissue>
    </source>
</reference>
<evidence type="ECO:0000256" key="5">
    <source>
        <dbReference type="ARBA" id="ARBA00022606"/>
    </source>
</evidence>
<dbReference type="PROSITE" id="PS00237">
    <property type="entry name" value="G_PROTEIN_RECEP_F1_1"/>
    <property type="match status" value="1"/>
</dbReference>
<keyword evidence="4 14" id="KW-1003">Cell membrane</keyword>
<dbReference type="GO" id="GO:0005886">
    <property type="term" value="C:plasma membrane"/>
    <property type="evidence" value="ECO:0007669"/>
    <property type="project" value="UniProtKB-SubCell"/>
</dbReference>
<comment type="subcellular location">
    <subcellularLocation>
        <location evidence="2 14">Cell membrane</location>
        <topology evidence="2 14">Multi-pass membrane protein</topology>
    </subcellularLocation>
</comment>
<evidence type="ECO:0000256" key="1">
    <source>
        <dbReference type="ARBA" id="ARBA00003929"/>
    </source>
</evidence>
<evidence type="ECO:0000313" key="16">
    <source>
        <dbReference type="Proteomes" id="UP000504628"/>
    </source>
</evidence>
<organism evidence="16 17">
    <name type="scientific">Phyllostomus discolor</name>
    <name type="common">pale spear-nosed bat</name>
    <dbReference type="NCBI Taxonomy" id="89673"/>
    <lineage>
        <taxon>Eukaryota</taxon>
        <taxon>Metazoa</taxon>
        <taxon>Chordata</taxon>
        <taxon>Craniata</taxon>
        <taxon>Vertebrata</taxon>
        <taxon>Euteleostomi</taxon>
        <taxon>Mammalia</taxon>
        <taxon>Eutheria</taxon>
        <taxon>Laurasiatheria</taxon>
        <taxon>Chiroptera</taxon>
        <taxon>Yangochiroptera</taxon>
        <taxon>Phyllostomidae</taxon>
        <taxon>Phyllostominae</taxon>
        <taxon>Phyllostomus</taxon>
    </lineage>
</organism>
<dbReference type="PRINTS" id="PR00237">
    <property type="entry name" value="GPCRRHODOPSN"/>
</dbReference>
<dbReference type="GO" id="GO:0004984">
    <property type="term" value="F:olfactory receptor activity"/>
    <property type="evidence" value="ECO:0007669"/>
    <property type="project" value="InterPro"/>
</dbReference>
<evidence type="ECO:0000256" key="2">
    <source>
        <dbReference type="ARBA" id="ARBA00004651"/>
    </source>
</evidence>
<feature type="transmembrane region" description="Helical" evidence="14">
    <location>
        <begin position="38"/>
        <end position="61"/>
    </location>
</feature>
<evidence type="ECO:0000256" key="6">
    <source>
        <dbReference type="ARBA" id="ARBA00022692"/>
    </source>
</evidence>
<evidence type="ECO:0000256" key="4">
    <source>
        <dbReference type="ARBA" id="ARBA00022475"/>
    </source>
</evidence>
<evidence type="ECO:0000259" key="15">
    <source>
        <dbReference type="PROSITE" id="PS50262"/>
    </source>
</evidence>
<dbReference type="InterPro" id="IPR000276">
    <property type="entry name" value="GPCR_Rhodpsn"/>
</dbReference>
<keyword evidence="16" id="KW-1185">Reference proteome</keyword>
<keyword evidence="11 13" id="KW-0675">Receptor</keyword>
<evidence type="ECO:0000256" key="7">
    <source>
        <dbReference type="ARBA" id="ARBA00022725"/>
    </source>
</evidence>
<dbReference type="SUPFAM" id="SSF81321">
    <property type="entry name" value="Family A G protein-coupled receptor-like"/>
    <property type="match status" value="1"/>
</dbReference>
<evidence type="ECO:0000256" key="14">
    <source>
        <dbReference type="RuleBase" id="RU363047"/>
    </source>
</evidence>
<proteinExistence type="inferred from homology"/>
<dbReference type="PRINTS" id="PR00245">
    <property type="entry name" value="OLFACTORYR"/>
</dbReference>
<dbReference type="Proteomes" id="UP000504628">
    <property type="component" value="Chromosome 12"/>
</dbReference>
<comment type="similarity">
    <text evidence="3 13">Belongs to the G-protein coupled receptor 1 family.</text>
</comment>
<dbReference type="PANTHER" id="PTHR26453">
    <property type="entry name" value="OLFACTORY RECEPTOR"/>
    <property type="match status" value="1"/>
</dbReference>
<evidence type="ECO:0000256" key="3">
    <source>
        <dbReference type="ARBA" id="ARBA00010663"/>
    </source>
</evidence>
<dbReference type="GeneID" id="114510797"/>
<keyword evidence="7 14" id="KW-0552">Olfaction</keyword>
<dbReference type="Gene3D" id="1.20.1070.10">
    <property type="entry name" value="Rhodopsin 7-helix transmembrane proteins"/>
    <property type="match status" value="1"/>
</dbReference>
<protein>
    <recommendedName>
        <fullName evidence="14">Olfactory receptor</fullName>
    </recommendedName>
</protein>
<keyword evidence="8 14" id="KW-1133">Transmembrane helix</keyword>
<evidence type="ECO:0000256" key="13">
    <source>
        <dbReference type="RuleBase" id="RU000688"/>
    </source>
</evidence>
<feature type="domain" description="G-protein coupled receptors family 1 profile" evidence="15">
    <location>
        <begin position="54"/>
        <end position="303"/>
    </location>
</feature>
<keyword evidence="5 14" id="KW-0716">Sensory transduction</keyword>
<sequence length="327" mass="36018">MQLASGPPSTLTALPWANHSWAREFVLLGFAHVPTLRPLLAALFLAAFLLTLLGNTLIVLLPALDSALRTPMYFFLRQLALLEICFSLDVVPRLLLTLLQPGRGVSPAGCALQLLLVLSCVTSECFLLTTMAWDRYVAICRPLHYVAIVNPRLCRVLAGMCWLAGVPVSLVFTIWLFRFPFCGPRGIRHFFCDIAPLLSLVCADTRIFEANALAATVLIMIVPFCLITMSYTKIVATVLRMSSATGRHKALSTCASHLVVVTLFYGTTGVIHLRPKASYSPESKQVVSLSYTLVTPMLNPLIYSLRNKEVKAALHRVCPQRRGTHSP</sequence>
<dbReference type="OrthoDB" id="6147321at2759"/>
<feature type="transmembrane region" description="Helical" evidence="14">
    <location>
        <begin position="111"/>
        <end position="133"/>
    </location>
</feature>